<sequence length="321" mass="36668">MGFLLGNWVSGIGLGPYGISLWKHIRKGWEKFRGYIKFEVGNGNCIRFWEDHWCGDRPLGEMFPMVYRVVRQKDVLVAEYLSWHNGAPQWDLRLNQNLHDWEVAPFQTFMGFLYSQRVHRNQADRMCWSPARTGCFAVKSYYKILSSSQSQAFPWKPIWKAKVPPRVAFFVWTAAKGKILTKDNLQKRHLCIVEWCCLCKSNGESPDHLLLHFGGENLGKSSSAVVWGAVPHFVMWVLCCLASGEEDVAVIAFEIFDELIESRAPLLGESVKSIVQFALEVCSSQIGIQHTSSESTDGDEDDDLAPDRAAASKYEQWCWYT</sequence>
<dbReference type="PANTHER" id="PTHR36617">
    <property type="entry name" value="PROTEIN, PUTATIVE-RELATED"/>
    <property type="match status" value="1"/>
</dbReference>
<dbReference type="AlphaFoldDB" id="A0A2N9ITR3"/>
<dbReference type="Pfam" id="PF13966">
    <property type="entry name" value="zf-RVT"/>
    <property type="match status" value="1"/>
</dbReference>
<protein>
    <recommendedName>
        <fullName evidence="1">Reverse transcriptase zinc-binding domain-containing protein</fullName>
    </recommendedName>
</protein>
<dbReference type="PANTHER" id="PTHR36617:SF15">
    <property type="entry name" value="REVERSE TRANSCRIPTASE ZINC-BINDING DOMAIN-CONTAINING PROTEIN"/>
    <property type="match status" value="1"/>
</dbReference>
<name>A0A2N9ITR3_FAGSY</name>
<evidence type="ECO:0000313" key="2">
    <source>
        <dbReference type="EMBL" id="SPD27563.1"/>
    </source>
</evidence>
<gene>
    <name evidence="2" type="ORF">FSB_LOCUS55445</name>
</gene>
<organism evidence="2">
    <name type="scientific">Fagus sylvatica</name>
    <name type="common">Beechnut</name>
    <dbReference type="NCBI Taxonomy" id="28930"/>
    <lineage>
        <taxon>Eukaryota</taxon>
        <taxon>Viridiplantae</taxon>
        <taxon>Streptophyta</taxon>
        <taxon>Embryophyta</taxon>
        <taxon>Tracheophyta</taxon>
        <taxon>Spermatophyta</taxon>
        <taxon>Magnoliopsida</taxon>
        <taxon>eudicotyledons</taxon>
        <taxon>Gunneridae</taxon>
        <taxon>Pentapetalae</taxon>
        <taxon>rosids</taxon>
        <taxon>fabids</taxon>
        <taxon>Fagales</taxon>
        <taxon>Fagaceae</taxon>
        <taxon>Fagus</taxon>
    </lineage>
</organism>
<dbReference type="InterPro" id="IPR026960">
    <property type="entry name" value="RVT-Znf"/>
</dbReference>
<dbReference type="EMBL" id="OIVN01006197">
    <property type="protein sequence ID" value="SPD27563.1"/>
    <property type="molecule type" value="Genomic_DNA"/>
</dbReference>
<accession>A0A2N9ITR3</accession>
<evidence type="ECO:0000259" key="1">
    <source>
        <dbReference type="Pfam" id="PF13966"/>
    </source>
</evidence>
<proteinExistence type="predicted"/>
<feature type="domain" description="Reverse transcriptase zinc-binding" evidence="1">
    <location>
        <begin position="136"/>
        <end position="212"/>
    </location>
</feature>
<reference evidence="2" key="1">
    <citation type="submission" date="2018-02" db="EMBL/GenBank/DDBJ databases">
        <authorList>
            <person name="Cohen D.B."/>
            <person name="Kent A.D."/>
        </authorList>
    </citation>
    <scope>NUCLEOTIDE SEQUENCE</scope>
</reference>